<comment type="caution">
    <text evidence="9">The sequence shown here is derived from an EMBL/GenBank/DDBJ whole genome shotgun (WGS) entry which is preliminary data.</text>
</comment>
<dbReference type="GO" id="GO:0055085">
    <property type="term" value="P:transmembrane transport"/>
    <property type="evidence" value="ECO:0007669"/>
    <property type="project" value="InterPro"/>
</dbReference>
<feature type="transmembrane region" description="Helical" evidence="8">
    <location>
        <begin position="6"/>
        <end position="24"/>
    </location>
</feature>
<evidence type="ECO:0000256" key="2">
    <source>
        <dbReference type="ARBA" id="ARBA00010145"/>
    </source>
</evidence>
<dbReference type="InterPro" id="IPR038770">
    <property type="entry name" value="Na+/solute_symporter_sf"/>
</dbReference>
<feature type="transmembrane region" description="Helical" evidence="8">
    <location>
        <begin position="202"/>
        <end position="221"/>
    </location>
</feature>
<feature type="transmembrane region" description="Helical" evidence="8">
    <location>
        <begin position="288"/>
        <end position="307"/>
    </location>
</feature>
<dbReference type="Gene3D" id="1.20.1530.20">
    <property type="match status" value="1"/>
</dbReference>
<evidence type="ECO:0000256" key="3">
    <source>
        <dbReference type="ARBA" id="ARBA00022448"/>
    </source>
</evidence>
<sequence length="310" mass="34260">MSAEIAFQQMLVILILIMTGWLCRKARIINDENNKCLSKLMLDVFNPAILISSMLDNKIEDRHSVFAAIGGAALFFAITIFLAMAAVRLIARKTGDREIYQLMLTFSNLGFIGIPVISALLGKDYLVYVAIYSFEYNILIYTYGIGLIAPDDKKEKGIGSRLRGIMNIGTIASALAVVLFLLNIRLPDVLSSAVSYLGDAAVPVSLMIIGVNLGGASFLEIFRKKQNYLFCLFKLLLIPILEIWILKRLPFDEGFKDASAIILAMPAGTMPLILAMEYGKETRFCSEGIILSTMLSVVTIPAVIWLYPLL</sequence>
<reference evidence="9 10" key="1">
    <citation type="submission" date="2019-08" db="EMBL/GenBank/DDBJ databases">
        <title>In-depth cultivation of the pig gut microbiome towards novel bacterial diversity and tailored functional studies.</title>
        <authorList>
            <person name="Wylensek D."/>
            <person name="Hitch T.C.A."/>
            <person name="Clavel T."/>
        </authorList>
    </citation>
    <scope>NUCLEOTIDE SEQUENCE [LARGE SCALE GENOMIC DNA]</scope>
    <source>
        <strain evidence="9 10">Oil+RF-744-WCA-WT-13</strain>
    </source>
</reference>
<feature type="transmembrane region" description="Helical" evidence="8">
    <location>
        <begin position="36"/>
        <end position="55"/>
    </location>
</feature>
<feature type="transmembrane region" description="Helical" evidence="8">
    <location>
        <begin position="258"/>
        <end position="276"/>
    </location>
</feature>
<evidence type="ECO:0000256" key="4">
    <source>
        <dbReference type="ARBA" id="ARBA00022475"/>
    </source>
</evidence>
<dbReference type="PANTHER" id="PTHR36838:SF1">
    <property type="entry name" value="SLR1864 PROTEIN"/>
    <property type="match status" value="1"/>
</dbReference>
<keyword evidence="10" id="KW-1185">Reference proteome</keyword>
<keyword evidence="4" id="KW-1003">Cell membrane</keyword>
<evidence type="ECO:0000313" key="9">
    <source>
        <dbReference type="EMBL" id="MST81299.1"/>
    </source>
</evidence>
<accession>A0A7X2P6V8</accession>
<evidence type="ECO:0000313" key="10">
    <source>
        <dbReference type="Proteomes" id="UP000466864"/>
    </source>
</evidence>
<gene>
    <name evidence="9" type="ORF">FYJ60_03075</name>
</gene>
<evidence type="ECO:0000256" key="1">
    <source>
        <dbReference type="ARBA" id="ARBA00004651"/>
    </source>
</evidence>
<dbReference type="RefSeq" id="WP_154457122.1">
    <property type="nucleotide sequence ID" value="NZ_VUMV01000002.1"/>
</dbReference>
<dbReference type="AlphaFoldDB" id="A0A7X2P6V8"/>
<evidence type="ECO:0000256" key="6">
    <source>
        <dbReference type="ARBA" id="ARBA00022989"/>
    </source>
</evidence>
<dbReference type="InterPro" id="IPR004776">
    <property type="entry name" value="Mem_transp_PIN-like"/>
</dbReference>
<keyword evidence="7 8" id="KW-0472">Membrane</keyword>
<keyword evidence="5 8" id="KW-0812">Transmembrane</keyword>
<dbReference type="Proteomes" id="UP000466864">
    <property type="component" value="Unassembled WGS sequence"/>
</dbReference>
<dbReference type="PANTHER" id="PTHR36838">
    <property type="entry name" value="AUXIN EFFLUX CARRIER FAMILY PROTEIN"/>
    <property type="match status" value="1"/>
</dbReference>
<feature type="transmembrane region" description="Helical" evidence="8">
    <location>
        <begin position="67"/>
        <end position="87"/>
    </location>
</feature>
<keyword evidence="6 8" id="KW-1133">Transmembrane helix</keyword>
<evidence type="ECO:0000256" key="7">
    <source>
        <dbReference type="ARBA" id="ARBA00023136"/>
    </source>
</evidence>
<organism evidence="9 10">
    <name type="scientific">Bilifractor porci</name>
    <dbReference type="NCBI Taxonomy" id="2606636"/>
    <lineage>
        <taxon>Bacteria</taxon>
        <taxon>Bacillati</taxon>
        <taxon>Bacillota</taxon>
        <taxon>Clostridia</taxon>
        <taxon>Lachnospirales</taxon>
        <taxon>Lachnospiraceae</taxon>
        <taxon>Bilifractor</taxon>
    </lineage>
</organism>
<comment type="similarity">
    <text evidence="2">Belongs to the auxin efflux carrier (TC 2.A.69) family.</text>
</comment>
<name>A0A7X2P6V8_9FIRM</name>
<feature type="transmembrane region" description="Helical" evidence="8">
    <location>
        <begin position="162"/>
        <end position="182"/>
    </location>
</feature>
<dbReference type="GO" id="GO:0005886">
    <property type="term" value="C:plasma membrane"/>
    <property type="evidence" value="ECO:0007669"/>
    <property type="project" value="UniProtKB-SubCell"/>
</dbReference>
<feature type="transmembrane region" description="Helical" evidence="8">
    <location>
        <begin position="127"/>
        <end position="150"/>
    </location>
</feature>
<evidence type="ECO:0000256" key="8">
    <source>
        <dbReference type="SAM" id="Phobius"/>
    </source>
</evidence>
<dbReference type="EMBL" id="VUMV01000002">
    <property type="protein sequence ID" value="MST81299.1"/>
    <property type="molecule type" value="Genomic_DNA"/>
</dbReference>
<dbReference type="Pfam" id="PF03547">
    <property type="entry name" value="Mem_trans"/>
    <property type="match status" value="1"/>
</dbReference>
<feature type="transmembrane region" description="Helical" evidence="8">
    <location>
        <begin position="228"/>
        <end position="246"/>
    </location>
</feature>
<feature type="transmembrane region" description="Helical" evidence="8">
    <location>
        <begin position="99"/>
        <end position="121"/>
    </location>
</feature>
<keyword evidence="3" id="KW-0813">Transport</keyword>
<evidence type="ECO:0000256" key="5">
    <source>
        <dbReference type="ARBA" id="ARBA00022692"/>
    </source>
</evidence>
<proteinExistence type="inferred from homology"/>
<comment type="subcellular location">
    <subcellularLocation>
        <location evidence="1">Cell membrane</location>
        <topology evidence="1">Multi-pass membrane protein</topology>
    </subcellularLocation>
</comment>
<protein>
    <submittedName>
        <fullName evidence="9">AEC family transporter</fullName>
    </submittedName>
</protein>